<dbReference type="AlphaFoldDB" id="A0A345ULP3"/>
<gene>
    <name evidence="3" type="ORF">CYPRO_2147</name>
</gene>
<evidence type="ECO:0000313" key="3">
    <source>
        <dbReference type="EMBL" id="AXJ01395.1"/>
    </source>
</evidence>
<dbReference type="Proteomes" id="UP000254808">
    <property type="component" value="Chromosome"/>
</dbReference>
<keyword evidence="1" id="KW-0732">Signal</keyword>
<keyword evidence="4" id="KW-1185">Reference proteome</keyword>
<dbReference type="OrthoDB" id="9808507at2"/>
<dbReference type="Pfam" id="PF19572">
    <property type="entry name" value="PorV"/>
    <property type="match status" value="1"/>
</dbReference>
<feature type="domain" description="Type IX secretion system protein PorV" evidence="2">
    <location>
        <begin position="28"/>
        <end position="213"/>
    </location>
</feature>
<organism evidence="3 4">
    <name type="scientific">Cyclonatronum proteinivorum</name>
    <dbReference type="NCBI Taxonomy" id="1457365"/>
    <lineage>
        <taxon>Bacteria</taxon>
        <taxon>Pseudomonadati</taxon>
        <taxon>Balneolota</taxon>
        <taxon>Balneolia</taxon>
        <taxon>Balneolales</taxon>
        <taxon>Cyclonatronaceae</taxon>
        <taxon>Cyclonatronum</taxon>
    </lineage>
</organism>
<protein>
    <submittedName>
        <fullName evidence="3">Uncharacterized protein family (UPF0164)</fullName>
    </submittedName>
</protein>
<name>A0A345ULP3_9BACT</name>
<evidence type="ECO:0000313" key="4">
    <source>
        <dbReference type="Proteomes" id="UP000254808"/>
    </source>
</evidence>
<feature type="chain" id="PRO_5016599707" evidence="1">
    <location>
        <begin position="26"/>
        <end position="342"/>
    </location>
</feature>
<dbReference type="SUPFAM" id="SSF56935">
    <property type="entry name" value="Porins"/>
    <property type="match status" value="1"/>
</dbReference>
<evidence type="ECO:0000256" key="1">
    <source>
        <dbReference type="SAM" id="SignalP"/>
    </source>
</evidence>
<dbReference type="NCBIfam" id="NF033709">
    <property type="entry name" value="PorV_fam"/>
    <property type="match status" value="1"/>
</dbReference>
<dbReference type="KEGG" id="cprv:CYPRO_2147"/>
<feature type="signal peptide" evidence="1">
    <location>
        <begin position="1"/>
        <end position="25"/>
    </location>
</feature>
<dbReference type="RefSeq" id="WP_114984591.1">
    <property type="nucleotide sequence ID" value="NZ_CP027806.1"/>
</dbReference>
<sequence>MMNTLKPSLLFTALLMLFWTDPAFSQSVNAGTSGAQFLKINAGARAEAMGGAFAGSANDATAVFWNPAGLAQIERGSVSFTNIPWWADVEINQFAAALNAGNLGVFGLSVVSLSVPEQEITTVDQPAGTGRFFDAGDLMVGLSYARKLLPQFSVGISAKYVNQRIWNQRASAVAFDIGTQYNFGYRNLTLGMTVSNFGPDMQYSGSDLAFFIPDRNDPSEAPGRRPLASLETLGFPLPLHFQVGAAIDAFDSRYLLWRLAADLKNPSDNYEMISFGTEFEFRLEFASVFGRGGYTFNNPDQKWSVGTGLMIDLSGYNIFVDYSWSEHEYLPGIQRLSVALSF</sequence>
<accession>A0A345ULP3</accession>
<dbReference type="EMBL" id="CP027806">
    <property type="protein sequence ID" value="AXJ01395.1"/>
    <property type="molecule type" value="Genomic_DNA"/>
</dbReference>
<dbReference type="InterPro" id="IPR045741">
    <property type="entry name" value="PorV"/>
</dbReference>
<dbReference type="Gene3D" id="2.40.160.60">
    <property type="entry name" value="Outer membrane protein transport protein (OMPP1/FadL/TodX)"/>
    <property type="match status" value="1"/>
</dbReference>
<proteinExistence type="predicted"/>
<reference evidence="3 4" key="1">
    <citation type="submission" date="2018-03" db="EMBL/GenBank/DDBJ databases">
        <title>Phenotypic and genomic properties of Cyclonatronum proteinivorum gen. nov., sp. nov., a haloalkaliphilic bacteroidete from soda lakes possessing Na+-translocating rhodopsin.</title>
        <authorList>
            <person name="Toshchakov S.V."/>
            <person name="Korzhenkov A."/>
            <person name="Samarov N.I."/>
            <person name="Kublanov I.V."/>
            <person name="Muntyan M.S."/>
            <person name="Sorokin D.Y."/>
        </authorList>
    </citation>
    <scope>NUCLEOTIDE SEQUENCE [LARGE SCALE GENOMIC DNA]</scope>
    <source>
        <strain evidence="3 4">Omega</strain>
    </source>
</reference>
<evidence type="ECO:0000259" key="2">
    <source>
        <dbReference type="Pfam" id="PF19572"/>
    </source>
</evidence>